<feature type="domain" description="Cobalamin-independent methionine synthase MetE C-terminal/archaeal" evidence="2">
    <location>
        <begin position="10"/>
        <end position="68"/>
    </location>
</feature>
<evidence type="ECO:0000259" key="2">
    <source>
        <dbReference type="Pfam" id="PF01717"/>
    </source>
</evidence>
<dbReference type="GO" id="GO:0003871">
    <property type="term" value="F:5-methyltetrahydropteroyltriglutamate-homocysteine S-methyltransferase activity"/>
    <property type="evidence" value="ECO:0007669"/>
    <property type="project" value="InterPro"/>
</dbReference>
<dbReference type="GO" id="GO:0008270">
    <property type="term" value="F:zinc ion binding"/>
    <property type="evidence" value="ECO:0007669"/>
    <property type="project" value="InterPro"/>
</dbReference>
<keyword evidence="4" id="KW-1185">Reference proteome</keyword>
<organism evidence="3 4">
    <name type="scientific">Pseudoclavibacter endophyticus</name>
    <dbReference type="NCBI Taxonomy" id="1778590"/>
    <lineage>
        <taxon>Bacteria</taxon>
        <taxon>Bacillati</taxon>
        <taxon>Actinomycetota</taxon>
        <taxon>Actinomycetes</taxon>
        <taxon>Micrococcales</taxon>
        <taxon>Microbacteriaceae</taxon>
        <taxon>Pseudoclavibacter</taxon>
    </lineage>
</organism>
<proteinExistence type="predicted"/>
<dbReference type="PANTHER" id="PTHR43844:SF2">
    <property type="entry name" value="SYNTHASE, VITAMIN-B12 INDEPENDENT, PUTATIVE (AFU_ORTHOLOGUE AFUA_3G12060)-RELATED"/>
    <property type="match status" value="1"/>
</dbReference>
<feature type="compositionally biased region" description="Polar residues" evidence="1">
    <location>
        <begin position="1"/>
        <end position="14"/>
    </location>
</feature>
<dbReference type="SUPFAM" id="SSF51726">
    <property type="entry name" value="UROD/MetE-like"/>
    <property type="match status" value="1"/>
</dbReference>
<dbReference type="GO" id="GO:0009086">
    <property type="term" value="P:methionine biosynthetic process"/>
    <property type="evidence" value="ECO:0007669"/>
    <property type="project" value="InterPro"/>
</dbReference>
<accession>A0A6H9WLY6</accession>
<comment type="caution">
    <text evidence="3">The sequence shown here is derived from an EMBL/GenBank/DDBJ whole genome shotgun (WGS) entry which is preliminary data.</text>
</comment>
<dbReference type="InterPro" id="IPR002629">
    <property type="entry name" value="Met_Synth_C/arc"/>
</dbReference>
<dbReference type="InterPro" id="IPR038071">
    <property type="entry name" value="UROD/MetE-like_sf"/>
</dbReference>
<evidence type="ECO:0000256" key="1">
    <source>
        <dbReference type="SAM" id="MobiDB-lite"/>
    </source>
</evidence>
<reference evidence="3 4" key="1">
    <citation type="submission" date="2019-09" db="EMBL/GenBank/DDBJ databases">
        <title>Phylogeny of genus Pseudoclavibacter and closely related genus.</title>
        <authorList>
            <person name="Li Y."/>
        </authorList>
    </citation>
    <scope>NUCLEOTIDE SEQUENCE [LARGE SCALE GENOMIC DNA]</scope>
    <source>
        <strain evidence="3 4">EGI 60007</strain>
    </source>
</reference>
<dbReference type="Pfam" id="PF01717">
    <property type="entry name" value="Meth_synt_2"/>
    <property type="match status" value="2"/>
</dbReference>
<gene>
    <name evidence="3" type="ORF">F8O04_06355</name>
</gene>
<dbReference type="CDD" id="cd03311">
    <property type="entry name" value="CIMS_C_terminal_like"/>
    <property type="match status" value="1"/>
</dbReference>
<name>A0A6H9WLY6_9MICO</name>
<dbReference type="EMBL" id="WBJY01000001">
    <property type="protein sequence ID" value="KAB1649846.1"/>
    <property type="molecule type" value="Genomic_DNA"/>
</dbReference>
<sequence length="405" mass="44986">MTSANTDHIQTTHVGSLPRTPELIEANRRYADGESTWEELTAQLPAFVSDIVARQRRIGIDIVNDGEFGHIMPSALDYGAWWNYSFSRIGGLTPSDEDRWATNEQIRSEPGKIRLTSFSDRRDRTRFRDAYEDPTSGVLAHRRSTVQPKITGPISYTGHEAVQEDVRNLTAALAQSDAPEGFVAAISPGSAARITNEYYGTDEELLFAMADVLREEYLAITDAGLTVQIDDPSIAESWDQVNPEPTVEDYLAFTQLRVDALNHALRGIPQEQVRFHLCWGSWHGPHTTDIEFKHIVDQVLTINAGAYTFEAANGRHAHEWKVWRDHPLPEGKRIMPGVVSHSTNTVEHPELVADRIEQFASVVGRENVIASTDCGLGGRLHPSIAVAKLESLTAGARLATERLFG</sequence>
<dbReference type="RefSeq" id="WP_158028431.1">
    <property type="nucleotide sequence ID" value="NZ_BMHG01000001.1"/>
</dbReference>
<dbReference type="PANTHER" id="PTHR43844">
    <property type="entry name" value="METHIONINE SYNTHASE"/>
    <property type="match status" value="1"/>
</dbReference>
<dbReference type="Proteomes" id="UP000431744">
    <property type="component" value="Unassembled WGS sequence"/>
</dbReference>
<protein>
    <submittedName>
        <fullName evidence="3">Cobalamin-independent methionine synthase II family protein</fullName>
    </submittedName>
</protein>
<dbReference type="OrthoDB" id="244285at2"/>
<dbReference type="Gene3D" id="3.20.20.210">
    <property type="match status" value="1"/>
</dbReference>
<feature type="domain" description="Cobalamin-independent methionine synthase MetE C-terminal/archaeal" evidence="2">
    <location>
        <begin position="202"/>
        <end position="382"/>
    </location>
</feature>
<evidence type="ECO:0000313" key="4">
    <source>
        <dbReference type="Proteomes" id="UP000431744"/>
    </source>
</evidence>
<feature type="region of interest" description="Disordered" evidence="1">
    <location>
        <begin position="1"/>
        <end position="20"/>
    </location>
</feature>
<dbReference type="AlphaFoldDB" id="A0A6H9WLY6"/>
<evidence type="ECO:0000313" key="3">
    <source>
        <dbReference type="EMBL" id="KAB1649846.1"/>
    </source>
</evidence>